<proteinExistence type="predicted"/>
<protein>
    <submittedName>
        <fullName evidence="1">Uncharacterized protein</fullName>
    </submittedName>
</protein>
<evidence type="ECO:0000313" key="1">
    <source>
        <dbReference type="EMBL" id="TGZ37649.1"/>
    </source>
</evidence>
<organism evidence="1 2">
    <name type="scientific">Temnothorax longispinosus</name>
    <dbReference type="NCBI Taxonomy" id="300112"/>
    <lineage>
        <taxon>Eukaryota</taxon>
        <taxon>Metazoa</taxon>
        <taxon>Ecdysozoa</taxon>
        <taxon>Arthropoda</taxon>
        <taxon>Hexapoda</taxon>
        <taxon>Insecta</taxon>
        <taxon>Pterygota</taxon>
        <taxon>Neoptera</taxon>
        <taxon>Endopterygota</taxon>
        <taxon>Hymenoptera</taxon>
        <taxon>Apocrita</taxon>
        <taxon>Aculeata</taxon>
        <taxon>Formicoidea</taxon>
        <taxon>Formicidae</taxon>
        <taxon>Myrmicinae</taxon>
        <taxon>Temnothorax</taxon>
    </lineage>
</organism>
<gene>
    <name evidence="1" type="ORF">DBV15_03325</name>
</gene>
<evidence type="ECO:0000313" key="2">
    <source>
        <dbReference type="Proteomes" id="UP000310200"/>
    </source>
</evidence>
<feature type="non-terminal residue" evidence="1">
    <location>
        <position position="1"/>
    </location>
</feature>
<dbReference type="EMBL" id="QBLH01003521">
    <property type="protein sequence ID" value="TGZ37649.1"/>
    <property type="molecule type" value="Genomic_DNA"/>
</dbReference>
<dbReference type="Proteomes" id="UP000310200">
    <property type="component" value="Unassembled WGS sequence"/>
</dbReference>
<sequence length="115" mass="12768">IQVHPRLRLGRGREGTCDRYVVQAQKAHFAETGANSSLFARPPWPLPRRVALRLPRLVSQACGSEMPITGIALPRRLGSTYICYWAASVIIRNCRRAICLKFGCSSCARSASIKQ</sequence>
<reference evidence="1 2" key="1">
    <citation type="journal article" date="2019" name="Philos. Trans. R. Soc. Lond., B, Biol. Sci.">
        <title>Ant behaviour and brain gene expression of defending hosts depend on the ecological success of the intruding social parasite.</title>
        <authorList>
            <person name="Kaur R."/>
            <person name="Stoldt M."/>
            <person name="Jongepier E."/>
            <person name="Feldmeyer B."/>
            <person name="Menzel F."/>
            <person name="Bornberg-Bauer E."/>
            <person name="Foitzik S."/>
        </authorList>
    </citation>
    <scope>NUCLEOTIDE SEQUENCE [LARGE SCALE GENOMIC DNA]</scope>
    <source>
        <tissue evidence="1">Whole body</tissue>
    </source>
</reference>
<dbReference type="AlphaFoldDB" id="A0A4S2JS80"/>
<keyword evidence="2" id="KW-1185">Reference proteome</keyword>
<comment type="caution">
    <text evidence="1">The sequence shown here is derived from an EMBL/GenBank/DDBJ whole genome shotgun (WGS) entry which is preliminary data.</text>
</comment>
<name>A0A4S2JS80_9HYME</name>
<accession>A0A4S2JS80</accession>